<comment type="caution">
    <text evidence="1">The sequence shown here is derived from an EMBL/GenBank/DDBJ whole genome shotgun (WGS) entry which is preliminary data.</text>
</comment>
<sequence length="97" mass="11412">MISVQHLLDQCRHRTTIVFGNLGRWPDRVTYYASEYPYTLFLEPNFGVHVPRSFGKTVIVFMSHLDLTWNTGVNLKFFRMGRSPSRQVWEAYQPNTS</sequence>
<accession>A0A8X7BHF7</accession>
<protein>
    <submittedName>
        <fullName evidence="1">Uncharacterized protein</fullName>
    </submittedName>
</protein>
<proteinExistence type="predicted"/>
<keyword evidence="2" id="KW-1185">Reference proteome</keyword>
<dbReference type="Proteomes" id="UP000887159">
    <property type="component" value="Unassembled WGS sequence"/>
</dbReference>
<evidence type="ECO:0000313" key="1">
    <source>
        <dbReference type="EMBL" id="GFY31861.1"/>
    </source>
</evidence>
<dbReference type="AlphaFoldDB" id="A0A8X7BHF7"/>
<gene>
    <name evidence="1" type="primary">AVEN_202092_1</name>
    <name evidence="1" type="ORF">TNCV_4201691</name>
</gene>
<evidence type="ECO:0000313" key="2">
    <source>
        <dbReference type="Proteomes" id="UP000887159"/>
    </source>
</evidence>
<organism evidence="1 2">
    <name type="scientific">Trichonephila clavipes</name>
    <name type="common">Golden silk orbweaver</name>
    <name type="synonym">Nephila clavipes</name>
    <dbReference type="NCBI Taxonomy" id="2585209"/>
    <lineage>
        <taxon>Eukaryota</taxon>
        <taxon>Metazoa</taxon>
        <taxon>Ecdysozoa</taxon>
        <taxon>Arthropoda</taxon>
        <taxon>Chelicerata</taxon>
        <taxon>Arachnida</taxon>
        <taxon>Araneae</taxon>
        <taxon>Araneomorphae</taxon>
        <taxon>Entelegynae</taxon>
        <taxon>Araneoidea</taxon>
        <taxon>Nephilidae</taxon>
        <taxon>Trichonephila</taxon>
    </lineage>
</organism>
<name>A0A8X7BHF7_TRICX</name>
<reference evidence="1" key="1">
    <citation type="submission" date="2020-08" db="EMBL/GenBank/DDBJ databases">
        <title>Multicomponent nature underlies the extraordinary mechanical properties of spider dragline silk.</title>
        <authorList>
            <person name="Kono N."/>
            <person name="Nakamura H."/>
            <person name="Mori M."/>
            <person name="Yoshida Y."/>
            <person name="Ohtoshi R."/>
            <person name="Malay A.D."/>
            <person name="Moran D.A.P."/>
            <person name="Tomita M."/>
            <person name="Numata K."/>
            <person name="Arakawa K."/>
        </authorList>
    </citation>
    <scope>NUCLEOTIDE SEQUENCE</scope>
</reference>
<dbReference type="EMBL" id="BMAU01021400">
    <property type="protein sequence ID" value="GFY31861.1"/>
    <property type="molecule type" value="Genomic_DNA"/>
</dbReference>